<organism evidence="9 10">
    <name type="scientific">Methanosarcina thermophila CHTI-55</name>
    <dbReference type="NCBI Taxonomy" id="1434121"/>
    <lineage>
        <taxon>Archaea</taxon>
        <taxon>Methanobacteriati</taxon>
        <taxon>Methanobacteriota</taxon>
        <taxon>Stenosarchaea group</taxon>
        <taxon>Methanomicrobia</taxon>
        <taxon>Methanosarcinales</taxon>
        <taxon>Methanosarcinaceae</taxon>
        <taxon>Methanosarcina</taxon>
    </lineage>
</organism>
<name>A0A0E3KS30_METTE</name>
<reference evidence="9 10" key="1">
    <citation type="submission" date="2014-07" db="EMBL/GenBank/DDBJ databases">
        <title>Methanogenic archaea and the global carbon cycle.</title>
        <authorList>
            <person name="Henriksen J.R."/>
            <person name="Luke J."/>
            <person name="Reinhart S."/>
            <person name="Benedict M.N."/>
            <person name="Youngblut N.D."/>
            <person name="Metcalf M.E."/>
            <person name="Whitaker R.J."/>
            <person name="Metcalf W.W."/>
        </authorList>
    </citation>
    <scope>NUCLEOTIDE SEQUENCE [LARGE SCALE GENOMIC DNA]</scope>
    <source>
        <strain evidence="9 10">CHTI-55</strain>
    </source>
</reference>
<dbReference type="PROSITE" id="PS00508">
    <property type="entry name" value="NI_HGENASE_L_2"/>
    <property type="match status" value="1"/>
</dbReference>
<evidence type="ECO:0000256" key="1">
    <source>
        <dbReference type="ARBA" id="ARBA00001967"/>
    </source>
</evidence>
<keyword evidence="6 8" id="KW-0560">Oxidoreductase</keyword>
<feature type="binding site" evidence="7">
    <location>
        <position position="580"/>
    </location>
    <ligand>
        <name>Mg(2+)</name>
        <dbReference type="ChEBI" id="CHEBI:18420"/>
    </ligand>
</feature>
<evidence type="ECO:0000256" key="6">
    <source>
        <dbReference type="ARBA" id="ARBA00023002"/>
    </source>
</evidence>
<dbReference type="PANTHER" id="PTHR42958:SF4">
    <property type="entry name" value="HYDROGENASE EXPRESSION_FORMATION PROTEIN HUPK"/>
    <property type="match status" value="1"/>
</dbReference>
<keyword evidence="7" id="KW-0460">Magnesium</keyword>
<evidence type="ECO:0000256" key="4">
    <source>
        <dbReference type="ARBA" id="ARBA00022596"/>
    </source>
</evidence>
<keyword evidence="7" id="KW-0408">Iron</keyword>
<dbReference type="GO" id="GO:0051911">
    <property type="term" value="F:Methanosarcina-phenazine hydrogenase activity"/>
    <property type="evidence" value="ECO:0007669"/>
    <property type="project" value="UniProtKB-EC"/>
</dbReference>
<dbReference type="InterPro" id="IPR018194">
    <property type="entry name" value="Ni-dep_hyd_lsu_Ni_BS"/>
</dbReference>
<dbReference type="Proteomes" id="UP000056925">
    <property type="component" value="Chromosome"/>
</dbReference>
<dbReference type="GO" id="GO:0008901">
    <property type="term" value="F:ferredoxin hydrogenase activity"/>
    <property type="evidence" value="ECO:0007669"/>
    <property type="project" value="InterPro"/>
</dbReference>
<dbReference type="AlphaFoldDB" id="A0A0E3KS30"/>
<dbReference type="Pfam" id="PF00374">
    <property type="entry name" value="NiFeSe_Hases"/>
    <property type="match status" value="2"/>
</dbReference>
<dbReference type="KEGG" id="mthe:MSTHC_2190"/>
<feature type="binding site" evidence="7">
    <location>
        <position position="574"/>
    </location>
    <ligand>
        <name>Ni(2+)</name>
        <dbReference type="ChEBI" id="CHEBI:49786"/>
    </ligand>
</feature>
<keyword evidence="4 7" id="KW-0533">Nickel</keyword>
<proteinExistence type="inferred from homology"/>
<evidence type="ECO:0000313" key="10">
    <source>
        <dbReference type="Proteomes" id="UP000056925"/>
    </source>
</evidence>
<evidence type="ECO:0000313" key="9">
    <source>
        <dbReference type="EMBL" id="AKB16508.1"/>
    </source>
</evidence>
<dbReference type="EMBL" id="CP009502">
    <property type="protein sequence ID" value="AKB16508.1"/>
    <property type="molecule type" value="Genomic_DNA"/>
</dbReference>
<feature type="binding site" evidence="7">
    <location>
        <position position="64"/>
    </location>
    <ligand>
        <name>Ni(2+)</name>
        <dbReference type="ChEBI" id="CHEBI:49786"/>
    </ligand>
</feature>
<dbReference type="InterPro" id="IPR050867">
    <property type="entry name" value="NiFe/NiFeSe_hydrgnase_LSU"/>
</dbReference>
<dbReference type="SUPFAM" id="SSF56762">
    <property type="entry name" value="HydB/Nqo4-like"/>
    <property type="match status" value="1"/>
</dbReference>
<dbReference type="PATRIC" id="fig|1434121.4.peg.2659"/>
<feature type="binding site" evidence="7">
    <location>
        <position position="64"/>
    </location>
    <ligand>
        <name>Fe cation</name>
        <dbReference type="ChEBI" id="CHEBI:24875"/>
    </ligand>
</feature>
<sequence length="596" mass="65246">MVEVTVDPLSRIEGHYRINTEVSEDGVITDAQSNGLVFRGFERALQHHDPRDAALFTMRICGVCPVCHSITAANALDDLFGVADQVPKNALVMRNVHQAMNFIASHAAHIYVLWGPDLANPAYRDILTQHGDLGNAVWGELSGRFMPLVNQEGGTRYPAGSSYVAALREFRRLHEGIALIAGKMPHPVLQHVGGVVYSPTVADIQKLISYVSQTARFVENFTLGVPPETWIENTYRASSPESAVNFVIERLQELLDNSLNNNDFSHASGWGDVPLFAAFGSELIGETMLGLPVSLKLDRSGGYKDPNTIGFLSYGVFFKPENGDGYDPTSPAEDKVIPSGYMNGNLQLEKFDHRKISENITHAFYIDEVADRPPWNGVTIPEDNPDEIDYTRGSESRYSWVKAPNYGGIPCEVGPLARLLIMGEPLVTGLARTFQENGYSPANNYTRMLARMQEILVVIPELLKWLSQDLEAGGKVAVHTELSMARDSEGMGLWEAPRGALGHWVATDSNSMTTLYQAVVPSTWNLAPRNGQGIPGPVEQALIGTKISAAENALGVDYANPLGILHTARSYDPCLACAIHTIDITGKNPNRIIRVV</sequence>
<dbReference type="PANTHER" id="PTHR42958">
    <property type="entry name" value="HYDROGENASE-2 LARGE CHAIN"/>
    <property type="match status" value="1"/>
</dbReference>
<dbReference type="PROSITE" id="PS00507">
    <property type="entry name" value="NI_HGENASE_L_1"/>
    <property type="match status" value="1"/>
</dbReference>
<comment type="cofactor">
    <cofactor evidence="1 7">
        <name>Ni(2+)</name>
        <dbReference type="ChEBI" id="CHEBI:49786"/>
    </cofactor>
</comment>
<feature type="binding site" evidence="7">
    <location>
        <position position="61"/>
    </location>
    <ligand>
        <name>Ni(2+)</name>
        <dbReference type="ChEBI" id="CHEBI:49786"/>
    </ligand>
</feature>
<evidence type="ECO:0000256" key="3">
    <source>
        <dbReference type="ARBA" id="ARBA00009292"/>
    </source>
</evidence>
<dbReference type="InterPro" id="IPR029014">
    <property type="entry name" value="NiFe-Hase_large"/>
</dbReference>
<dbReference type="RefSeq" id="WP_048166976.1">
    <property type="nucleotide sequence ID" value="NZ_CP009502.1"/>
</dbReference>
<dbReference type="HOGENOM" id="CLU_030087_0_0_2"/>
<dbReference type="GeneID" id="41603564"/>
<evidence type="ECO:0000256" key="8">
    <source>
        <dbReference type="RuleBase" id="RU003896"/>
    </source>
</evidence>
<keyword evidence="5 7" id="KW-0479">Metal-binding</keyword>
<evidence type="ECO:0000256" key="7">
    <source>
        <dbReference type="PIRSR" id="PIRSR601501-1"/>
    </source>
</evidence>
<evidence type="ECO:0000256" key="5">
    <source>
        <dbReference type="ARBA" id="ARBA00022723"/>
    </source>
</evidence>
<feature type="binding site" evidence="7">
    <location>
        <position position="577"/>
    </location>
    <ligand>
        <name>Fe cation</name>
        <dbReference type="ChEBI" id="CHEBI:24875"/>
    </ligand>
</feature>
<comment type="similarity">
    <text evidence="3 8">Belongs to the [NiFe]/[NiFeSe] hydrogenase large subunit family.</text>
</comment>
<comment type="subcellular location">
    <subcellularLocation>
        <location evidence="2">Cell envelope</location>
    </subcellularLocation>
</comment>
<protein>
    <submittedName>
        <fullName evidence="9">Methanophenazine hydrogenase large subunit</fullName>
        <ecNumber evidence="9">1.12.98.3</ecNumber>
    </submittedName>
</protein>
<evidence type="ECO:0000256" key="2">
    <source>
        <dbReference type="ARBA" id="ARBA00004196"/>
    </source>
</evidence>
<accession>A0A0E3KS30</accession>
<comment type="cofactor">
    <cofactor evidence="7">
        <name>Fe cation</name>
        <dbReference type="ChEBI" id="CHEBI:24875"/>
    </cofactor>
</comment>
<gene>
    <name evidence="9" type="ORF">MSTHC_2190</name>
</gene>
<dbReference type="InterPro" id="IPR001501">
    <property type="entry name" value="Ni-dep_hyd_lsu"/>
</dbReference>
<dbReference type="EC" id="1.12.98.3" evidence="9"/>
<dbReference type="Gene3D" id="1.10.645.10">
    <property type="entry name" value="Cytochrome-c3 Hydrogenase, chain B"/>
    <property type="match status" value="1"/>
</dbReference>
<feature type="binding site" evidence="7">
    <location>
        <position position="42"/>
    </location>
    <ligand>
        <name>Mg(2+)</name>
        <dbReference type="ChEBI" id="CHEBI:18420"/>
    </ligand>
</feature>
<dbReference type="GO" id="GO:0016151">
    <property type="term" value="F:nickel cation binding"/>
    <property type="evidence" value="ECO:0007669"/>
    <property type="project" value="InterPro"/>
</dbReference>